<comment type="caution">
    <text evidence="2">The sequence shown here is derived from an EMBL/GenBank/DDBJ whole genome shotgun (WGS) entry which is preliminary data.</text>
</comment>
<dbReference type="Proteomes" id="UP000076154">
    <property type="component" value="Unassembled WGS sequence"/>
</dbReference>
<keyword evidence="3" id="KW-1185">Reference proteome</keyword>
<organism evidence="2 3">
    <name type="scientific">Hypsizygus marmoreus</name>
    <name type="common">White beech mushroom</name>
    <name type="synonym">Agaricus marmoreus</name>
    <dbReference type="NCBI Taxonomy" id="39966"/>
    <lineage>
        <taxon>Eukaryota</taxon>
        <taxon>Fungi</taxon>
        <taxon>Dikarya</taxon>
        <taxon>Basidiomycota</taxon>
        <taxon>Agaricomycotina</taxon>
        <taxon>Agaricomycetes</taxon>
        <taxon>Agaricomycetidae</taxon>
        <taxon>Agaricales</taxon>
        <taxon>Tricholomatineae</taxon>
        <taxon>Lyophyllaceae</taxon>
        <taxon>Hypsizygus</taxon>
    </lineage>
</organism>
<gene>
    <name evidence="2" type="ORF">Hypma_003033</name>
</gene>
<dbReference type="EMBL" id="LUEZ02000126">
    <property type="protein sequence ID" value="RDB16312.1"/>
    <property type="molecule type" value="Genomic_DNA"/>
</dbReference>
<accession>A0A369J4I0</accession>
<dbReference type="InParanoid" id="A0A369J4I0"/>
<protein>
    <submittedName>
        <fullName evidence="2">Uncharacterized protein</fullName>
    </submittedName>
</protein>
<evidence type="ECO:0000313" key="3">
    <source>
        <dbReference type="Proteomes" id="UP000076154"/>
    </source>
</evidence>
<evidence type="ECO:0000313" key="2">
    <source>
        <dbReference type="EMBL" id="RDB16312.1"/>
    </source>
</evidence>
<feature type="compositionally biased region" description="Low complexity" evidence="1">
    <location>
        <begin position="24"/>
        <end position="33"/>
    </location>
</feature>
<feature type="compositionally biased region" description="Acidic residues" evidence="1">
    <location>
        <begin position="1"/>
        <end position="10"/>
    </location>
</feature>
<name>A0A369J4I0_HYPMA</name>
<feature type="compositionally biased region" description="Polar residues" evidence="1">
    <location>
        <begin position="56"/>
        <end position="76"/>
    </location>
</feature>
<dbReference type="AlphaFoldDB" id="A0A369J4I0"/>
<feature type="region of interest" description="Disordered" evidence="1">
    <location>
        <begin position="1"/>
        <end position="125"/>
    </location>
</feature>
<sequence>MPSAEEEEEEHGTTRTPTQLNPYTHRTTSTTTRAQPQLSSSDDVEAEAGEGGRVLKQQTRSASRTSDPQPSSQKPLTNVIPPHTSARTSAKRTPPHPHPRPSQSPPTFDFHPKLSTQQPVAGIRSTRAPLSIVRCIRAGGGGGGGRNETKRNEKRTTHVLKLQRSLGGREARFIPLYLPPSRLLSPVVFPCPYPVTSSMLDRPVWCVPHVPPYQH</sequence>
<feature type="compositionally biased region" description="Basic residues" evidence="1">
    <location>
        <begin position="89"/>
        <end position="99"/>
    </location>
</feature>
<reference evidence="2" key="1">
    <citation type="submission" date="2018-04" db="EMBL/GenBank/DDBJ databases">
        <title>Whole genome sequencing of Hypsizygus marmoreus.</title>
        <authorList>
            <person name="Choi I.-G."/>
            <person name="Min B."/>
            <person name="Kim J.-G."/>
            <person name="Kim S."/>
            <person name="Oh Y.-L."/>
            <person name="Kong W.-S."/>
            <person name="Park H."/>
            <person name="Jeong J."/>
            <person name="Song E.-S."/>
        </authorList>
    </citation>
    <scope>NUCLEOTIDE SEQUENCE [LARGE SCALE GENOMIC DNA]</scope>
    <source>
        <strain evidence="2">51987-8</strain>
    </source>
</reference>
<evidence type="ECO:0000256" key="1">
    <source>
        <dbReference type="SAM" id="MobiDB-lite"/>
    </source>
</evidence>
<proteinExistence type="predicted"/>